<protein>
    <submittedName>
        <fullName evidence="1">Uncharacterized protein</fullName>
    </submittedName>
</protein>
<name>A0ABP9Y3F5_9FUNG</name>
<evidence type="ECO:0000313" key="1">
    <source>
        <dbReference type="EMBL" id="GAA5801541.1"/>
    </source>
</evidence>
<accession>A0ABP9Y3F5</accession>
<evidence type="ECO:0000313" key="2">
    <source>
        <dbReference type="Proteomes" id="UP001476247"/>
    </source>
</evidence>
<organism evidence="1 2">
    <name type="scientific">Helicostylum pulchrum</name>
    <dbReference type="NCBI Taxonomy" id="562976"/>
    <lineage>
        <taxon>Eukaryota</taxon>
        <taxon>Fungi</taxon>
        <taxon>Fungi incertae sedis</taxon>
        <taxon>Mucoromycota</taxon>
        <taxon>Mucoromycotina</taxon>
        <taxon>Mucoromycetes</taxon>
        <taxon>Mucorales</taxon>
        <taxon>Mucorineae</taxon>
        <taxon>Mucoraceae</taxon>
        <taxon>Helicostylum</taxon>
    </lineage>
</organism>
<gene>
    <name evidence="1" type="ORF">HPULCUR_006989</name>
</gene>
<comment type="caution">
    <text evidence="1">The sequence shown here is derived from an EMBL/GenBank/DDBJ whole genome shotgun (WGS) entry which is preliminary data.</text>
</comment>
<dbReference type="Proteomes" id="UP001476247">
    <property type="component" value="Unassembled WGS sequence"/>
</dbReference>
<sequence>MTHKKQEQDDNVPLVQYLLDDKRQKRHQQQAYFNRLPPPITLNNPKGLIRRPSCPTTPLSLLDTFSDDEDDQDLIPIGFISSKKQGQFQSAAEKYKEKVKAQLDNINILDDEDDDNLPLSKSCYFI</sequence>
<dbReference type="EMBL" id="BAABUJ010000019">
    <property type="protein sequence ID" value="GAA5801541.1"/>
    <property type="molecule type" value="Genomic_DNA"/>
</dbReference>
<proteinExistence type="predicted"/>
<keyword evidence="2" id="KW-1185">Reference proteome</keyword>
<reference evidence="1 2" key="1">
    <citation type="submission" date="2024-04" db="EMBL/GenBank/DDBJ databases">
        <title>genome sequences of Mucor flavus KT1a and Helicostylum pulchrum KT1b strains isolation_sourced from the surface of a dry-aged beef.</title>
        <authorList>
            <person name="Toyotome T."/>
            <person name="Hosono M."/>
            <person name="Torimaru M."/>
            <person name="Fukuda K."/>
            <person name="Mikami N."/>
        </authorList>
    </citation>
    <scope>NUCLEOTIDE SEQUENCE [LARGE SCALE GENOMIC DNA]</scope>
    <source>
        <strain evidence="1 2">KT1b</strain>
    </source>
</reference>